<feature type="compositionally biased region" description="Acidic residues" evidence="4">
    <location>
        <begin position="1054"/>
        <end position="1068"/>
    </location>
</feature>
<sequence length="1476" mass="163693">RMMYKTLQAILFLLFLTYATPPCHSLPLSTNKQWIVDQPTGERVKIKCVNWPSHVGPMLAEGLDKQPLGFIASHVVIQGYNCVRFTWATYMFIRPEYANLSVEQSFDRLNLTAIKAGIAKYNPFLLPMNLLQAFETVVGILGTHGLMLILDNHTSQPIWCCGNNDGNGFFNDPEFNPQEWMLGLTTVAQRFRGKSQVVAIGLRNELRGPRQNVNDWYLYISQAAKQVHQANPDVLVFASGLSYAIDLSFLRKRSIGFNLDNKLVFESHLYSWSAGVPPQAWVDQPVNKEQVVFPNEDRFLSCFQAYAAARDLDWGLWALQGGYYFRQNQTGIEELESYQKSNVTGQITTYEDKTYSGTCARTDQNQRIIASTCDKWSALIHNGEEAPIFKAGTNFCLKAVGDEVAPVLSTDCQSQQSLWKLLSDTKLHLGAKDNKGEYLCLHMDPSNQIVTRRCICIGDDPNCKDDSTIQWFQLVPRNVMIHRIGPAILLLLFLAYGTPCSSLPLSTNKNWIVDQKTGERVKLVCVNWPTHISLMLAEGLDSQPLDSIVSKIVDQQYNCVRLTWATYMFTRPENANLTVEQSVDRFQLKKVRAGIAKNNPSLLPMTVQQAFETVVDAMAKKGLMLVLDNHVSLPIWCCDEDDGNDFFNSREFNPKEWMLGLTIVAQHFKGKSQVVAIGLRNELRGPRQNPNAWFLYMSEAAKQVHRANPNVLIMAGGMSYATDLSFWKNKSFGSNFDNKLVLEAHLYSWTGASREIWVQEPVNKVCAERTQSLDDNIAFVSTGQNPVPLFWGEFGINQQFTSASEDRFLSCFQAYAAERDWDWGLWALQGNYYFRQNHTNMEEYFGLVDNSWANIRNPTIQARLQLQKTKIQGMIIIYFILPNLKISIGLCTVSSKEWHLRPHRQKQQNHRKWVRQGEEAPIKLMNTNSCIKAVGDGVEPILTTECQTQQTMWKPLSMSKLHLGAKDDKGELMCLHMEKHNKIVTRKCICIGDDPKCTADPTSQWFKLVLRNVLLKYWRGGGGGVGGVAVGGGESCVHSRATTIVTAVSNTNADTEDDEEDEEEENGDDGPFFDLEFALPDEEEEEKKAEREPGHYAVSNEDAAADGGSGSDEEEEEEGDEREFDFTLSSGSGSSSSNNDRTDPNLALSPSNENLFFKGRLIPIESNSVDSSKPAAAVVGSSSLLKSATKIRVFLLGFKRSKATNDKANENATKEDDAPAAATNTNNKQNGSSKFFTVKFKVEEVPLVSMFTRENSKSVKTTSSTSAQKQSDKNEEQPAGVVLGGSEAEKQRFSKDVMQKYLKKVKPLYVRVSKRYGEKLRFSGQLSFKAGPSPTTEEKGPAVVAAAGEGAEAATSVTAAAPVTAAGLMKSVKQGTGLPAGLRVVCKHLGKSRSASSAAVAAVPAPPPGTAAAASSRRRDDSLLQQQDGIQGAILHCKRSFNASVSDPSHEKSNDMSSRKSSDAAPKKAGKSSTAS</sequence>
<name>A0A9Q0F8H4_9ROSI</name>
<organism evidence="7 8">
    <name type="scientific">Turnera subulata</name>
    <dbReference type="NCBI Taxonomy" id="218843"/>
    <lineage>
        <taxon>Eukaryota</taxon>
        <taxon>Viridiplantae</taxon>
        <taxon>Streptophyta</taxon>
        <taxon>Embryophyta</taxon>
        <taxon>Tracheophyta</taxon>
        <taxon>Spermatophyta</taxon>
        <taxon>Magnoliopsida</taxon>
        <taxon>eudicotyledons</taxon>
        <taxon>Gunneridae</taxon>
        <taxon>Pentapetalae</taxon>
        <taxon>rosids</taxon>
        <taxon>fabids</taxon>
        <taxon>Malpighiales</taxon>
        <taxon>Passifloraceae</taxon>
        <taxon>Turnera</taxon>
    </lineage>
</organism>
<feature type="region of interest" description="Disordered" evidence="4">
    <location>
        <begin position="1204"/>
        <end position="1230"/>
    </location>
</feature>
<dbReference type="Gene3D" id="3.20.20.80">
    <property type="entry name" value="Glycosidases"/>
    <property type="match status" value="2"/>
</dbReference>
<feature type="compositionally biased region" description="Basic and acidic residues" evidence="4">
    <location>
        <begin position="1448"/>
        <end position="1466"/>
    </location>
</feature>
<feature type="region of interest" description="Disordered" evidence="4">
    <location>
        <begin position="1441"/>
        <end position="1476"/>
    </location>
</feature>
<dbReference type="SUPFAM" id="SSF51445">
    <property type="entry name" value="(Trans)glycosidases"/>
    <property type="match status" value="2"/>
</dbReference>
<evidence type="ECO:0000256" key="5">
    <source>
        <dbReference type="SAM" id="SignalP"/>
    </source>
</evidence>
<evidence type="ECO:0000256" key="4">
    <source>
        <dbReference type="SAM" id="MobiDB-lite"/>
    </source>
</evidence>
<feature type="chain" id="PRO_5040249967" description="Glycoside hydrolase family 5 domain-containing protein" evidence="5">
    <location>
        <begin position="26"/>
        <end position="1476"/>
    </location>
</feature>
<keyword evidence="3" id="KW-0326">Glycosidase</keyword>
<protein>
    <recommendedName>
        <fullName evidence="6">Glycoside hydrolase family 5 domain-containing protein</fullName>
    </recommendedName>
</protein>
<evidence type="ECO:0000313" key="8">
    <source>
        <dbReference type="Proteomes" id="UP001141552"/>
    </source>
</evidence>
<comment type="caution">
    <text evidence="7">The sequence shown here is derived from an EMBL/GenBank/DDBJ whole genome shotgun (WGS) entry which is preliminary data.</text>
</comment>
<dbReference type="InterPro" id="IPR001547">
    <property type="entry name" value="Glyco_hydro_5"/>
</dbReference>
<dbReference type="PANTHER" id="PTHR31263">
    <property type="entry name" value="CELLULASE FAMILY PROTEIN (AFU_ORTHOLOGUE AFUA_5G14560)"/>
    <property type="match status" value="1"/>
</dbReference>
<dbReference type="OrthoDB" id="442731at2759"/>
<feature type="region of interest" description="Disordered" evidence="4">
    <location>
        <begin position="1255"/>
        <end position="1288"/>
    </location>
</feature>
<comment type="similarity">
    <text evidence="1">Belongs to the glycosyl hydrolase 5 (cellulase A) family.</text>
</comment>
<reference evidence="7" key="1">
    <citation type="submission" date="2022-02" db="EMBL/GenBank/DDBJ databases">
        <authorList>
            <person name="Henning P.M."/>
            <person name="McCubbin A.G."/>
            <person name="Shore J.S."/>
        </authorList>
    </citation>
    <scope>NUCLEOTIDE SEQUENCE</scope>
    <source>
        <strain evidence="7">F60SS</strain>
        <tissue evidence="7">Leaves</tissue>
    </source>
</reference>
<reference evidence="7" key="2">
    <citation type="journal article" date="2023" name="Plants (Basel)">
        <title>Annotation of the Turnera subulata (Passifloraceae) Draft Genome Reveals the S-Locus Evolved after the Divergence of Turneroideae from Passifloroideae in a Stepwise Manner.</title>
        <authorList>
            <person name="Henning P.M."/>
            <person name="Roalson E.H."/>
            <person name="Mir W."/>
            <person name="McCubbin A.G."/>
            <person name="Shore J.S."/>
        </authorList>
    </citation>
    <scope>NUCLEOTIDE SEQUENCE</scope>
    <source>
        <strain evidence="7">F60SS</strain>
    </source>
</reference>
<gene>
    <name evidence="7" type="ORF">Tsubulata_037362</name>
</gene>
<proteinExistence type="inferred from homology"/>
<dbReference type="Proteomes" id="UP001141552">
    <property type="component" value="Unassembled WGS sequence"/>
</dbReference>
<feature type="compositionally biased region" description="Basic and acidic residues" evidence="4">
    <location>
        <begin position="1204"/>
        <end position="1217"/>
    </location>
</feature>
<feature type="non-terminal residue" evidence="7">
    <location>
        <position position="1476"/>
    </location>
</feature>
<dbReference type="Pfam" id="PF00150">
    <property type="entry name" value="Cellulase"/>
    <property type="match status" value="2"/>
</dbReference>
<evidence type="ECO:0000256" key="1">
    <source>
        <dbReference type="ARBA" id="ARBA00005641"/>
    </source>
</evidence>
<feature type="signal peptide" evidence="5">
    <location>
        <begin position="1"/>
        <end position="25"/>
    </location>
</feature>
<evidence type="ECO:0000256" key="2">
    <source>
        <dbReference type="ARBA" id="ARBA00022801"/>
    </source>
</evidence>
<feature type="region of interest" description="Disordered" evidence="4">
    <location>
        <begin position="1048"/>
        <end position="1150"/>
    </location>
</feature>
<feature type="region of interest" description="Disordered" evidence="4">
    <location>
        <begin position="1396"/>
        <end position="1429"/>
    </location>
</feature>
<dbReference type="GO" id="GO:0004553">
    <property type="term" value="F:hydrolase activity, hydrolyzing O-glycosyl compounds"/>
    <property type="evidence" value="ECO:0007669"/>
    <property type="project" value="InterPro"/>
</dbReference>
<dbReference type="EMBL" id="JAKUCV010006730">
    <property type="protein sequence ID" value="KAJ4826160.1"/>
    <property type="molecule type" value="Genomic_DNA"/>
</dbReference>
<evidence type="ECO:0000313" key="7">
    <source>
        <dbReference type="EMBL" id="KAJ4826160.1"/>
    </source>
</evidence>
<evidence type="ECO:0000259" key="6">
    <source>
        <dbReference type="Pfam" id="PF00150"/>
    </source>
</evidence>
<keyword evidence="2" id="KW-0378">Hydrolase</keyword>
<dbReference type="InterPro" id="IPR017853">
    <property type="entry name" value="GH"/>
</dbReference>
<dbReference type="PANTHER" id="PTHR31263:SF0">
    <property type="entry name" value="CELLULASE FAMILY PROTEIN (AFU_ORTHOLOGUE AFUA_5G14560)"/>
    <property type="match status" value="1"/>
</dbReference>
<feature type="compositionally biased region" description="Low complexity" evidence="4">
    <location>
        <begin position="1258"/>
        <end position="1269"/>
    </location>
</feature>
<dbReference type="GO" id="GO:0000272">
    <property type="term" value="P:polysaccharide catabolic process"/>
    <property type="evidence" value="ECO:0007669"/>
    <property type="project" value="InterPro"/>
</dbReference>
<keyword evidence="5" id="KW-0732">Signal</keyword>
<evidence type="ECO:0000256" key="3">
    <source>
        <dbReference type="ARBA" id="ARBA00023295"/>
    </source>
</evidence>
<feature type="domain" description="Glycoside hydrolase family 5" evidence="6">
    <location>
        <begin position="125"/>
        <end position="275"/>
    </location>
</feature>
<accession>A0A9Q0F8H4</accession>
<feature type="compositionally biased region" description="Acidic residues" evidence="4">
    <location>
        <begin position="1111"/>
        <end position="1123"/>
    </location>
</feature>
<keyword evidence="8" id="KW-1185">Reference proteome</keyword>
<feature type="domain" description="Glycoside hydrolase family 5" evidence="6">
    <location>
        <begin position="544"/>
        <end position="830"/>
    </location>
</feature>